<dbReference type="SUPFAM" id="SSF54593">
    <property type="entry name" value="Glyoxalase/Bleomycin resistance protein/Dihydroxybiphenyl dioxygenase"/>
    <property type="match status" value="1"/>
</dbReference>
<organism evidence="2 3">
    <name type="scientific">Archangium gephyra</name>
    <dbReference type="NCBI Taxonomy" id="48"/>
    <lineage>
        <taxon>Bacteria</taxon>
        <taxon>Pseudomonadati</taxon>
        <taxon>Myxococcota</taxon>
        <taxon>Myxococcia</taxon>
        <taxon>Myxococcales</taxon>
        <taxon>Cystobacterineae</taxon>
        <taxon>Archangiaceae</taxon>
        <taxon>Archangium</taxon>
    </lineage>
</organism>
<protein>
    <submittedName>
        <fullName evidence="2">Glyoxalase/bleomycin resistance/extradiol dioxygenase family protein</fullName>
    </submittedName>
</protein>
<comment type="caution">
    <text evidence="2">The sequence shown here is derived from an EMBL/GenBank/DDBJ whole genome shotgun (WGS) entry which is preliminary data.</text>
</comment>
<keyword evidence="2" id="KW-0223">Dioxygenase</keyword>
<dbReference type="EMBL" id="QFQP01000006">
    <property type="protein sequence ID" value="PZR14966.1"/>
    <property type="molecule type" value="Genomic_DNA"/>
</dbReference>
<dbReference type="Gene3D" id="3.10.180.10">
    <property type="entry name" value="2,3-Dihydroxybiphenyl 1,2-Dioxygenase, domain 1"/>
    <property type="match status" value="1"/>
</dbReference>
<dbReference type="PROSITE" id="PS51819">
    <property type="entry name" value="VOC"/>
    <property type="match status" value="1"/>
</dbReference>
<name>A0A2W5TQV7_9BACT</name>
<evidence type="ECO:0000259" key="1">
    <source>
        <dbReference type="PROSITE" id="PS51819"/>
    </source>
</evidence>
<accession>A0A2W5TQV7</accession>
<evidence type="ECO:0000313" key="2">
    <source>
        <dbReference type="EMBL" id="PZR14966.1"/>
    </source>
</evidence>
<feature type="domain" description="VOC" evidence="1">
    <location>
        <begin position="1"/>
        <end position="122"/>
    </location>
</feature>
<keyword evidence="2" id="KW-0560">Oxidoreductase</keyword>
<dbReference type="AlphaFoldDB" id="A0A2W5TQV7"/>
<sequence length="125" mass="13857">MKAQPLICVKDVEASSRWYCELLGARSGHGGKEYERVTVGDEFVLQLHPWDAHGHENLGDANEPVGNGLLLWFQVDDVEAAAQRARSLRAKFVEALHLNTSANHHEFWVEDPDGYVVVLAGPPLS</sequence>
<dbReference type="GO" id="GO:0051213">
    <property type="term" value="F:dioxygenase activity"/>
    <property type="evidence" value="ECO:0007669"/>
    <property type="project" value="UniProtKB-KW"/>
</dbReference>
<dbReference type="InterPro" id="IPR029068">
    <property type="entry name" value="Glyas_Bleomycin-R_OHBP_Dase"/>
</dbReference>
<dbReference type="InterPro" id="IPR004360">
    <property type="entry name" value="Glyas_Fos-R_dOase_dom"/>
</dbReference>
<reference evidence="2 3" key="1">
    <citation type="submission" date="2017-08" db="EMBL/GenBank/DDBJ databases">
        <title>Infants hospitalized years apart are colonized by the same room-sourced microbial strains.</title>
        <authorList>
            <person name="Brooks B."/>
            <person name="Olm M.R."/>
            <person name="Firek B.A."/>
            <person name="Baker R."/>
            <person name="Thomas B.C."/>
            <person name="Morowitz M.J."/>
            <person name="Banfield J.F."/>
        </authorList>
    </citation>
    <scope>NUCLEOTIDE SEQUENCE [LARGE SCALE GENOMIC DNA]</scope>
    <source>
        <strain evidence="2">S2_003_000_R2_14</strain>
    </source>
</reference>
<evidence type="ECO:0000313" key="3">
    <source>
        <dbReference type="Proteomes" id="UP000249061"/>
    </source>
</evidence>
<dbReference type="InterPro" id="IPR037523">
    <property type="entry name" value="VOC_core"/>
</dbReference>
<dbReference type="Proteomes" id="UP000249061">
    <property type="component" value="Unassembled WGS sequence"/>
</dbReference>
<proteinExistence type="predicted"/>
<gene>
    <name evidence="2" type="ORF">DI536_09310</name>
</gene>
<dbReference type="Pfam" id="PF00903">
    <property type="entry name" value="Glyoxalase"/>
    <property type="match status" value="1"/>
</dbReference>